<reference evidence="1" key="1">
    <citation type="submission" date="2021-10" db="EMBL/GenBank/DDBJ databases">
        <title>Melipona bicolor Genome sequencing and assembly.</title>
        <authorList>
            <person name="Araujo N.S."/>
            <person name="Arias M.C."/>
        </authorList>
    </citation>
    <scope>NUCLEOTIDE SEQUENCE</scope>
    <source>
        <strain evidence="1">USP_2M_L1-L4_2017</strain>
        <tissue evidence="1">Whole body</tissue>
    </source>
</reference>
<accession>A0AA40GC01</accession>
<dbReference type="AlphaFoldDB" id="A0AA40GC01"/>
<evidence type="ECO:0000313" key="1">
    <source>
        <dbReference type="EMBL" id="KAK1134993.1"/>
    </source>
</evidence>
<dbReference type="EMBL" id="JAHYIQ010000002">
    <property type="protein sequence ID" value="KAK1134993.1"/>
    <property type="molecule type" value="Genomic_DNA"/>
</dbReference>
<gene>
    <name evidence="1" type="ORF">K0M31_007759</name>
</gene>
<comment type="caution">
    <text evidence="1">The sequence shown here is derived from an EMBL/GenBank/DDBJ whole genome shotgun (WGS) entry which is preliminary data.</text>
</comment>
<keyword evidence="2" id="KW-1185">Reference proteome</keyword>
<dbReference type="Proteomes" id="UP001177670">
    <property type="component" value="Unassembled WGS sequence"/>
</dbReference>
<organism evidence="1 2">
    <name type="scientific">Melipona bicolor</name>
    <dbReference type="NCBI Taxonomy" id="60889"/>
    <lineage>
        <taxon>Eukaryota</taxon>
        <taxon>Metazoa</taxon>
        <taxon>Ecdysozoa</taxon>
        <taxon>Arthropoda</taxon>
        <taxon>Hexapoda</taxon>
        <taxon>Insecta</taxon>
        <taxon>Pterygota</taxon>
        <taxon>Neoptera</taxon>
        <taxon>Endopterygota</taxon>
        <taxon>Hymenoptera</taxon>
        <taxon>Apocrita</taxon>
        <taxon>Aculeata</taxon>
        <taxon>Apoidea</taxon>
        <taxon>Anthophila</taxon>
        <taxon>Apidae</taxon>
        <taxon>Melipona</taxon>
    </lineage>
</organism>
<sequence>VNSNSNLTNHRKIYLNNLWKRFIKHKRIPSKEEIVRTSSSFGRLCLHVLVSLVSFQVIRRPNDGNDQPSMALVPSRAQGEGESPFSRWNSLGQEVSSSRPVLVAYLAFGEVCWETELSISWPALVSFHLGIPGRVSTYRSTANGRV</sequence>
<feature type="non-terminal residue" evidence="1">
    <location>
        <position position="1"/>
    </location>
</feature>
<protein>
    <submittedName>
        <fullName evidence="1">Uncharacterized protein</fullName>
    </submittedName>
</protein>
<name>A0AA40GC01_9HYME</name>
<evidence type="ECO:0000313" key="2">
    <source>
        <dbReference type="Proteomes" id="UP001177670"/>
    </source>
</evidence>
<proteinExistence type="predicted"/>